<evidence type="ECO:0000256" key="1">
    <source>
        <dbReference type="SAM" id="MobiDB-lite"/>
    </source>
</evidence>
<dbReference type="InterPro" id="IPR048263">
    <property type="entry name" value="Arb2"/>
</dbReference>
<dbReference type="Pfam" id="PF22749">
    <property type="entry name" value="Arb2"/>
    <property type="match status" value="1"/>
</dbReference>
<name>A0A4S2MC70_OPIFE</name>
<reference evidence="3 4" key="1">
    <citation type="journal article" date="2019" name="BMC Genomics">
        <title>New insights from Opisthorchis felineus genome: update on genomics of the epidemiologically important liver flukes.</title>
        <authorList>
            <person name="Ershov N.I."/>
            <person name="Mordvinov V.A."/>
            <person name="Prokhortchouk E.B."/>
            <person name="Pakharukova M.Y."/>
            <person name="Gunbin K.V."/>
            <person name="Ustyantsev K."/>
            <person name="Genaev M.A."/>
            <person name="Blinov A.G."/>
            <person name="Mazur A."/>
            <person name="Boulygina E."/>
            <person name="Tsygankova S."/>
            <person name="Khrameeva E."/>
            <person name="Chekanov N."/>
            <person name="Fan G."/>
            <person name="Xiao A."/>
            <person name="Zhang H."/>
            <person name="Xu X."/>
            <person name="Yang H."/>
            <person name="Solovyev V."/>
            <person name="Lee S.M."/>
            <person name="Liu X."/>
            <person name="Afonnikov D.A."/>
            <person name="Skryabin K.G."/>
        </authorList>
    </citation>
    <scope>NUCLEOTIDE SEQUENCE [LARGE SCALE GENOMIC DNA]</scope>
    <source>
        <strain evidence="3">AK-0245</strain>
        <tissue evidence="3">Whole organism</tissue>
    </source>
</reference>
<feature type="region of interest" description="Disordered" evidence="1">
    <location>
        <begin position="868"/>
        <end position="907"/>
    </location>
</feature>
<dbReference type="EMBL" id="SJOL01002074">
    <property type="protein sequence ID" value="TGZ74166.1"/>
    <property type="molecule type" value="Genomic_DNA"/>
</dbReference>
<dbReference type="InterPro" id="IPR053858">
    <property type="entry name" value="Arb2_dom"/>
</dbReference>
<dbReference type="PANTHER" id="PTHR21357:SF4">
    <property type="entry name" value="FAM172 FAMILY PROTEIN HOMOLOG CG10038"/>
    <property type="match status" value="1"/>
</dbReference>
<evidence type="ECO:0000259" key="2">
    <source>
        <dbReference type="Pfam" id="PF22749"/>
    </source>
</evidence>
<gene>
    <name evidence="3" type="ORF">CRM22_001087</name>
</gene>
<accession>A0A4S2MC70</accession>
<dbReference type="GO" id="GO:0031048">
    <property type="term" value="P:regulatory ncRNA-mediated heterochromatin formation"/>
    <property type="evidence" value="ECO:0007669"/>
    <property type="project" value="TreeGrafter"/>
</dbReference>
<feature type="domain" description="Arb2" evidence="2">
    <location>
        <begin position="41"/>
        <end position="179"/>
    </location>
</feature>
<dbReference type="STRING" id="147828.A0A4S2MC70"/>
<evidence type="ECO:0000313" key="4">
    <source>
        <dbReference type="Proteomes" id="UP000308267"/>
    </source>
</evidence>
<sequence>MTDGLASMLCTEALRTNPSILNQVAALELPGGLRMFRPMIQNISDLAYAFDTDGILRNTHSGETLSMKVTFTGASLRRQELIRAMCIRDVRQRLFNLNMQLSSIPIPGCPTSCIRVLHSKNLFTHRGPVLLVLQGGAMSQIGVWATRLLLHPQHGLRSGSQIDLVRKAHELGYAVALIHGGDYGPNEAELDTIELISALSRPFPQAADCVLPGVKQSTTQLTGSELKSNVTDPTSSVSTAPCPIPISDYFPVPPLDSLGFASATGLTHQSLDSLRSVSSSALFSLLLSNFNTPEDNTSKPTVAPVPTHVPPSLPGCNSSSERPSLSHKTLKTDSFNSMGPASSTLPAVPSCPKVDAHCPKTSTMFMGSNIHMSDLKQLEDFAQPSPLSEPNVPPPPDLLTSAGLFRKAPTPMESAPLSPGHAFQLPAAGGNNESIRDISVEDQLYGVWRQLVPRLLSNKLVIWAHQQGGVGLVHPLRPMPGVFDGFLTPQNQFNHQKPSATVDFPIPTADLPNAALSSVAQNTSGTCYSSAKNTMKCPSITRFGLPLSNPVNPNLPHRPTSMASTMSSPIHALQQCSSTTDRPFSSQFATASTSKAPLCASPSGKLKPTRKRHMSAGQLLCSARTRFTDRVACGQHTASRVSHIKNVCSQIGGMLQTETGTTTRNNKSSLLNRSPIVPLPTDPAVSNRVPLISLNASNGLGESNRAPYLGATPKSDESNSLRLRLAIAWQKKARRLQDELITRVKGIVFTECPEVLNLSMEGVGWGAQLLAEDAPGNPSTTPPAIFKPFGSCLPSRVLEIRKWLSENSVHYVAADSPLDMKLNSIHTADHEIPVLSAGTTEHDLIPSVVQDAAFAFFQKQLNAQVQNADSHPASSVRSTDNLVCSPTPLGTGLPTQATSRDSLPAMA</sequence>
<protein>
    <recommendedName>
        <fullName evidence="2">Arb2 domain-containing protein</fullName>
    </recommendedName>
</protein>
<dbReference type="GO" id="GO:0005634">
    <property type="term" value="C:nucleus"/>
    <property type="evidence" value="ECO:0007669"/>
    <property type="project" value="TreeGrafter"/>
</dbReference>
<keyword evidence="4" id="KW-1185">Reference proteome</keyword>
<dbReference type="Proteomes" id="UP000308267">
    <property type="component" value="Unassembled WGS sequence"/>
</dbReference>
<organism evidence="3 4">
    <name type="scientific">Opisthorchis felineus</name>
    <dbReference type="NCBI Taxonomy" id="147828"/>
    <lineage>
        <taxon>Eukaryota</taxon>
        <taxon>Metazoa</taxon>
        <taxon>Spiralia</taxon>
        <taxon>Lophotrochozoa</taxon>
        <taxon>Platyhelminthes</taxon>
        <taxon>Trematoda</taxon>
        <taxon>Digenea</taxon>
        <taxon>Opisthorchiida</taxon>
        <taxon>Opisthorchiata</taxon>
        <taxon>Opisthorchiidae</taxon>
        <taxon>Opisthorchis</taxon>
    </lineage>
</organism>
<feature type="compositionally biased region" description="Polar residues" evidence="1">
    <location>
        <begin position="868"/>
        <end position="884"/>
    </location>
</feature>
<comment type="caution">
    <text evidence="3">The sequence shown here is derived from an EMBL/GenBank/DDBJ whole genome shotgun (WGS) entry which is preliminary data.</text>
</comment>
<dbReference type="AlphaFoldDB" id="A0A4S2MC70"/>
<dbReference type="GO" id="GO:0035197">
    <property type="term" value="F:siRNA binding"/>
    <property type="evidence" value="ECO:0007669"/>
    <property type="project" value="TreeGrafter"/>
</dbReference>
<dbReference type="OrthoDB" id="421951at2759"/>
<evidence type="ECO:0000313" key="3">
    <source>
        <dbReference type="EMBL" id="TGZ74166.1"/>
    </source>
</evidence>
<proteinExistence type="predicted"/>
<dbReference type="PANTHER" id="PTHR21357">
    <property type="entry name" value="FAM172 FAMILY PROTEIN HOMOLOG CG10038"/>
    <property type="match status" value="1"/>
</dbReference>